<gene>
    <name evidence="1" type="ORF">AN912_22255</name>
</gene>
<sequence>MNANDREISAGLELIDSLDHRGGQMADIGQQLISCIRKITGGGLIGESAKGVASLEVTINGIAQAVRDTNQQVVNHLESTWTPR</sequence>
<dbReference type="EMBL" id="LJFS01000036">
    <property type="protein sequence ID" value="KPG28056.1"/>
    <property type="molecule type" value="Genomic_DNA"/>
</dbReference>
<reference evidence="1 2" key="1">
    <citation type="submission" date="2015-09" db="EMBL/GenBank/DDBJ databases">
        <title>Genome Sequences of Mycobacterium immunogenum Isolates, Recuperated from a Chloraminated Drinking Water Distribution System Simulator Subjected to Episodes of Nitrification.</title>
        <authorList>
            <person name="Gomez-Alvarez V."/>
            <person name="Revetta R.P."/>
        </authorList>
    </citation>
    <scope>NUCLEOTIDE SEQUENCE [LARGE SCALE GENOMIC DNA]</scope>
    <source>
        <strain evidence="1 2">H076</strain>
    </source>
</reference>
<evidence type="ECO:0000313" key="2">
    <source>
        <dbReference type="Proteomes" id="UP000037962"/>
    </source>
</evidence>
<name>A0ABR5LM46_9MYCO</name>
<organism evidence="1 2">
    <name type="scientific">Mycobacteroides immunogenum</name>
    <dbReference type="NCBI Taxonomy" id="83262"/>
    <lineage>
        <taxon>Bacteria</taxon>
        <taxon>Bacillati</taxon>
        <taxon>Actinomycetota</taxon>
        <taxon>Actinomycetes</taxon>
        <taxon>Mycobacteriales</taxon>
        <taxon>Mycobacteriaceae</taxon>
        <taxon>Mycobacteroides</taxon>
    </lineage>
</organism>
<dbReference type="RefSeq" id="WP_049233125.1">
    <property type="nucleotide sequence ID" value="NZ_LJFS01000036.1"/>
</dbReference>
<keyword evidence="2" id="KW-1185">Reference proteome</keyword>
<dbReference type="Proteomes" id="UP000037962">
    <property type="component" value="Unassembled WGS sequence"/>
</dbReference>
<comment type="caution">
    <text evidence="1">The sequence shown here is derived from an EMBL/GenBank/DDBJ whole genome shotgun (WGS) entry which is preliminary data.</text>
</comment>
<accession>A0ABR5LM46</accession>
<evidence type="ECO:0000313" key="1">
    <source>
        <dbReference type="EMBL" id="KPG28056.1"/>
    </source>
</evidence>
<protein>
    <submittedName>
        <fullName evidence="1">Uncharacterized protein</fullName>
    </submittedName>
</protein>
<proteinExistence type="predicted"/>